<dbReference type="OrthoDB" id="425681at2759"/>
<organism evidence="1 2">
    <name type="scientific">Eumeta variegata</name>
    <name type="common">Bagworm moth</name>
    <name type="synonym">Eumeta japonica</name>
    <dbReference type="NCBI Taxonomy" id="151549"/>
    <lineage>
        <taxon>Eukaryota</taxon>
        <taxon>Metazoa</taxon>
        <taxon>Ecdysozoa</taxon>
        <taxon>Arthropoda</taxon>
        <taxon>Hexapoda</taxon>
        <taxon>Insecta</taxon>
        <taxon>Pterygota</taxon>
        <taxon>Neoptera</taxon>
        <taxon>Endopterygota</taxon>
        <taxon>Lepidoptera</taxon>
        <taxon>Glossata</taxon>
        <taxon>Ditrysia</taxon>
        <taxon>Tineoidea</taxon>
        <taxon>Psychidae</taxon>
        <taxon>Oiketicinae</taxon>
        <taxon>Eumeta</taxon>
    </lineage>
</organism>
<evidence type="ECO:0000313" key="2">
    <source>
        <dbReference type="Proteomes" id="UP000299102"/>
    </source>
</evidence>
<dbReference type="Proteomes" id="UP000299102">
    <property type="component" value="Unassembled WGS sequence"/>
</dbReference>
<evidence type="ECO:0000313" key="1">
    <source>
        <dbReference type="EMBL" id="GBP89130.1"/>
    </source>
</evidence>
<proteinExistence type="predicted"/>
<protein>
    <submittedName>
        <fullName evidence="1">Uncharacterized protein</fullName>
    </submittedName>
</protein>
<gene>
    <name evidence="1" type="ORF">EVAR_67926_1</name>
</gene>
<reference evidence="1 2" key="1">
    <citation type="journal article" date="2019" name="Commun. Biol.">
        <title>The bagworm genome reveals a unique fibroin gene that provides high tensile strength.</title>
        <authorList>
            <person name="Kono N."/>
            <person name="Nakamura H."/>
            <person name="Ohtoshi R."/>
            <person name="Tomita M."/>
            <person name="Numata K."/>
            <person name="Arakawa K."/>
        </authorList>
    </citation>
    <scope>NUCLEOTIDE SEQUENCE [LARGE SCALE GENOMIC DNA]</scope>
</reference>
<dbReference type="EMBL" id="BGZK01001977">
    <property type="protein sequence ID" value="GBP89130.1"/>
    <property type="molecule type" value="Genomic_DNA"/>
</dbReference>
<name>A0A4C1ZMK4_EUMVA</name>
<keyword evidence="2" id="KW-1185">Reference proteome</keyword>
<sequence length="121" mass="14342">MKKNASRIETVEEMRYLRRCGRRKICRNGDVRERCGLKEDVVIRAERGVFWLSGKDGGRLTKQIHRANMYYKKVALEHPKQTRFVAYSRKTKFSSTGDRRARMKISMDVREAREICNDRTV</sequence>
<dbReference type="AlphaFoldDB" id="A0A4C1ZMK4"/>
<comment type="caution">
    <text evidence="1">The sequence shown here is derived from an EMBL/GenBank/DDBJ whole genome shotgun (WGS) entry which is preliminary data.</text>
</comment>
<accession>A0A4C1ZMK4</accession>